<dbReference type="InterPro" id="IPR021109">
    <property type="entry name" value="Peptidase_aspartic_dom_sf"/>
</dbReference>
<keyword evidence="6" id="KW-0732">Signal</keyword>
<keyword evidence="9" id="KW-1185">Reference proteome</keyword>
<feature type="domain" description="Peptidase A1" evidence="7">
    <location>
        <begin position="58"/>
        <end position="372"/>
    </location>
</feature>
<keyword evidence="2" id="KW-0645">Protease</keyword>
<dbReference type="FunFam" id="2.40.70.10:FF:000115">
    <property type="entry name" value="Lysosomal aspartic protease"/>
    <property type="match status" value="1"/>
</dbReference>
<keyword evidence="3" id="KW-0064">Aspartyl protease</keyword>
<evidence type="ECO:0000259" key="7">
    <source>
        <dbReference type="PROSITE" id="PS51767"/>
    </source>
</evidence>
<accession>A0AAQ4EYR1</accession>
<evidence type="ECO:0000313" key="9">
    <source>
        <dbReference type="Proteomes" id="UP001321473"/>
    </source>
</evidence>
<dbReference type="PANTHER" id="PTHR47966:SF51">
    <property type="entry name" value="BETA-SITE APP-CLEAVING ENZYME, ISOFORM A-RELATED"/>
    <property type="match status" value="1"/>
</dbReference>
<dbReference type="PANTHER" id="PTHR47966">
    <property type="entry name" value="BETA-SITE APP-CLEAVING ENZYME, ISOFORM A-RELATED"/>
    <property type="match status" value="1"/>
</dbReference>
<comment type="caution">
    <text evidence="8">The sequence shown here is derived from an EMBL/GenBank/DDBJ whole genome shotgun (WGS) entry which is preliminary data.</text>
</comment>
<gene>
    <name evidence="8" type="ORF">V5799_018739</name>
</gene>
<comment type="similarity">
    <text evidence="1">Belongs to the peptidase A1 family.</text>
</comment>
<dbReference type="Pfam" id="PF00026">
    <property type="entry name" value="Asp"/>
    <property type="match status" value="1"/>
</dbReference>
<dbReference type="Proteomes" id="UP001321473">
    <property type="component" value="Unassembled WGS sequence"/>
</dbReference>
<evidence type="ECO:0000256" key="3">
    <source>
        <dbReference type="ARBA" id="ARBA00022750"/>
    </source>
</evidence>
<evidence type="ECO:0000256" key="4">
    <source>
        <dbReference type="ARBA" id="ARBA00022801"/>
    </source>
</evidence>
<evidence type="ECO:0000256" key="6">
    <source>
        <dbReference type="SAM" id="SignalP"/>
    </source>
</evidence>
<sequence>MAGTSRIRFVFAAGLLLCAVSQTRCSILQEKRFVSALNATARLTTFSVPLKNHNNIQYYGLLRVGTPWQPFKVVFDTAALTWVPSIECKETSEACRTRATYDPSQSSSFTTIYYAVETMFGESTLYGYMGGDRQQLGDGPITEEFLICHIIDFRNGPDGYHGVPYDGVLGLDHDELSLFDHFIKEGLIAKPWLGFYLSSKPREDGEAMFGGANERHYRGSLVFSEVEGRYWQFHLQGIQVGDTEHFCFGGCPARIAPADTFIGGPAREIERINSVLGAQKNAQGEYEVNCRNVRRLPDIKFAVAGREFNLRSKEYVVEVETSTGNRCYSGFAEASQKAGVTWHLGHPFLRNVYTVLVAPTSESDGLGRVGFAYSR</sequence>
<evidence type="ECO:0000313" key="8">
    <source>
        <dbReference type="EMBL" id="KAK8779920.1"/>
    </source>
</evidence>
<proteinExistence type="inferred from homology"/>
<dbReference type="PRINTS" id="PR00792">
    <property type="entry name" value="PEPSIN"/>
</dbReference>
<dbReference type="InterPro" id="IPR033121">
    <property type="entry name" value="PEPTIDASE_A1"/>
</dbReference>
<evidence type="ECO:0000256" key="2">
    <source>
        <dbReference type="ARBA" id="ARBA00022670"/>
    </source>
</evidence>
<feature type="chain" id="PRO_5043005645" description="Peptidase A1 domain-containing protein" evidence="6">
    <location>
        <begin position="26"/>
        <end position="375"/>
    </location>
</feature>
<keyword evidence="5" id="KW-1015">Disulfide bond</keyword>
<evidence type="ECO:0000256" key="5">
    <source>
        <dbReference type="PIRSR" id="PIRSR601461-2"/>
    </source>
</evidence>
<organism evidence="8 9">
    <name type="scientific">Amblyomma americanum</name>
    <name type="common">Lone star tick</name>
    <dbReference type="NCBI Taxonomy" id="6943"/>
    <lineage>
        <taxon>Eukaryota</taxon>
        <taxon>Metazoa</taxon>
        <taxon>Ecdysozoa</taxon>
        <taxon>Arthropoda</taxon>
        <taxon>Chelicerata</taxon>
        <taxon>Arachnida</taxon>
        <taxon>Acari</taxon>
        <taxon>Parasitiformes</taxon>
        <taxon>Ixodida</taxon>
        <taxon>Ixodoidea</taxon>
        <taxon>Ixodidae</taxon>
        <taxon>Amblyomminae</taxon>
        <taxon>Amblyomma</taxon>
    </lineage>
</organism>
<dbReference type="PROSITE" id="PS51767">
    <property type="entry name" value="PEPTIDASE_A1"/>
    <property type="match status" value="1"/>
</dbReference>
<dbReference type="GO" id="GO:0004190">
    <property type="term" value="F:aspartic-type endopeptidase activity"/>
    <property type="evidence" value="ECO:0007669"/>
    <property type="project" value="UniProtKB-KW"/>
</dbReference>
<dbReference type="SUPFAM" id="SSF50630">
    <property type="entry name" value="Acid proteases"/>
    <property type="match status" value="1"/>
</dbReference>
<protein>
    <recommendedName>
        <fullName evidence="7">Peptidase A1 domain-containing protein</fullName>
    </recommendedName>
</protein>
<feature type="disulfide bond" evidence="5">
    <location>
        <begin position="247"/>
        <end position="251"/>
    </location>
</feature>
<dbReference type="AlphaFoldDB" id="A0AAQ4EYR1"/>
<feature type="signal peptide" evidence="6">
    <location>
        <begin position="1"/>
        <end position="25"/>
    </location>
</feature>
<name>A0AAQ4EYR1_AMBAM</name>
<feature type="disulfide bond" evidence="5">
    <location>
        <begin position="290"/>
        <end position="327"/>
    </location>
</feature>
<feature type="disulfide bond" evidence="5">
    <location>
        <begin position="88"/>
        <end position="95"/>
    </location>
</feature>
<dbReference type="GO" id="GO:0005764">
    <property type="term" value="C:lysosome"/>
    <property type="evidence" value="ECO:0007669"/>
    <property type="project" value="TreeGrafter"/>
</dbReference>
<reference evidence="8 9" key="1">
    <citation type="journal article" date="2023" name="Arcadia Sci">
        <title>De novo assembly of a long-read Amblyomma americanum tick genome.</title>
        <authorList>
            <person name="Chou S."/>
            <person name="Poskanzer K.E."/>
            <person name="Rollins M."/>
            <person name="Thuy-Boun P.S."/>
        </authorList>
    </citation>
    <scope>NUCLEOTIDE SEQUENCE [LARGE SCALE GENOMIC DNA]</scope>
    <source>
        <strain evidence="8">F_SG_1</strain>
        <tissue evidence="8">Salivary glands</tissue>
    </source>
</reference>
<dbReference type="Gene3D" id="2.40.70.10">
    <property type="entry name" value="Acid Proteases"/>
    <property type="match status" value="2"/>
</dbReference>
<keyword evidence="4" id="KW-0378">Hydrolase</keyword>
<dbReference type="EMBL" id="JARKHS020009378">
    <property type="protein sequence ID" value="KAK8779920.1"/>
    <property type="molecule type" value="Genomic_DNA"/>
</dbReference>
<dbReference type="InterPro" id="IPR001461">
    <property type="entry name" value="Aspartic_peptidase_A1"/>
</dbReference>
<evidence type="ECO:0000256" key="1">
    <source>
        <dbReference type="ARBA" id="ARBA00007447"/>
    </source>
</evidence>
<dbReference type="GO" id="GO:0006508">
    <property type="term" value="P:proteolysis"/>
    <property type="evidence" value="ECO:0007669"/>
    <property type="project" value="UniProtKB-KW"/>
</dbReference>